<proteinExistence type="predicted"/>
<dbReference type="STRING" id="1657.ACU20_07900"/>
<reference evidence="2" key="3">
    <citation type="submission" date="2023-10" db="EMBL/GenBank/DDBJ databases">
        <title>Whole Genome based description of the genera Actinobaculum and Actinotignum reveals a complex phylogenetic relationship within the species included in the genus Actinotignum.</title>
        <authorList>
            <person name="Jensen C.S."/>
            <person name="Dargis R."/>
            <person name="Kemp M."/>
            <person name="Christensen J.J."/>
        </authorList>
    </citation>
    <scope>NUCLEOTIDE SEQUENCE</scope>
    <source>
        <strain evidence="2">Actinobaculum_suis_CCUG19206T</strain>
    </source>
</reference>
<organism evidence="3 4">
    <name type="scientific">Actinobaculum suis</name>
    <dbReference type="NCBI Taxonomy" id="1657"/>
    <lineage>
        <taxon>Bacteria</taxon>
        <taxon>Bacillati</taxon>
        <taxon>Actinomycetota</taxon>
        <taxon>Actinomycetes</taxon>
        <taxon>Actinomycetales</taxon>
        <taxon>Actinomycetaceae</taxon>
        <taxon>Actinobaculum</taxon>
    </lineage>
</organism>
<reference evidence="4" key="2">
    <citation type="submission" date="2016-10" db="EMBL/GenBank/DDBJ databases">
        <authorList>
            <person name="Varghese N."/>
        </authorList>
    </citation>
    <scope>NUCLEOTIDE SEQUENCE [LARGE SCALE GENOMIC DNA]</scope>
    <source>
        <strain evidence="4">DSM 20639</strain>
    </source>
</reference>
<keyword evidence="4" id="KW-1185">Reference proteome</keyword>
<evidence type="ECO:0000313" key="2">
    <source>
        <dbReference type="EMBL" id="MDY5153106.1"/>
    </source>
</evidence>
<feature type="domain" description="ABM" evidence="1">
    <location>
        <begin position="4"/>
        <end position="67"/>
    </location>
</feature>
<evidence type="ECO:0000259" key="1">
    <source>
        <dbReference type="Pfam" id="PF03992"/>
    </source>
</evidence>
<dbReference type="Proteomes" id="UP000182744">
    <property type="component" value="Unassembled WGS sequence"/>
</dbReference>
<dbReference type="Pfam" id="PF03992">
    <property type="entry name" value="ABM"/>
    <property type="match status" value="1"/>
</dbReference>
<reference evidence="3" key="1">
    <citation type="submission" date="2016-10" db="EMBL/GenBank/DDBJ databases">
        <authorList>
            <person name="Varghese N."/>
            <person name="Submissions S."/>
        </authorList>
    </citation>
    <scope>NUCLEOTIDE SEQUENCE</scope>
    <source>
        <strain evidence="3">DSM 20639</strain>
    </source>
</reference>
<dbReference type="PATRIC" id="fig|1657.3.peg.255"/>
<dbReference type="RefSeq" id="WP_053093589.1">
    <property type="nucleotide sequence ID" value="NZ_FNAU01000006.1"/>
</dbReference>
<dbReference type="Proteomes" id="UP001273799">
    <property type="component" value="Unassembled WGS sequence"/>
</dbReference>
<dbReference type="SUPFAM" id="SSF54909">
    <property type="entry name" value="Dimeric alpha+beta barrel"/>
    <property type="match status" value="1"/>
</dbReference>
<keyword evidence="2" id="KW-0560">Oxidoreductase</keyword>
<gene>
    <name evidence="2" type="ORF">R6G71_03450</name>
    <name evidence="3" type="ORF">SAMN05421878_10650</name>
</gene>
<dbReference type="OrthoDB" id="5518003at2"/>
<protein>
    <submittedName>
        <fullName evidence="3">Antibiotic biosynthesis monooxygenase</fullName>
        <ecNumber evidence="2">1.14.-.-</ecNumber>
    </submittedName>
</protein>
<sequence>MTFVNICALSYPQGAEKMIEERFAHRAEMVDTMEGFRAFKLLRPVEGENRYYVVTEWESEEAFNKYMEWRDTRPDPAKQPQNTGMEITLMNFETVEDTEVAGK</sequence>
<keyword evidence="3" id="KW-0503">Monooxygenase</keyword>
<dbReference type="InterPro" id="IPR007138">
    <property type="entry name" value="ABM_dom"/>
</dbReference>
<evidence type="ECO:0000313" key="3">
    <source>
        <dbReference type="EMBL" id="SDE32538.1"/>
    </source>
</evidence>
<accession>A0A0K9EV67</accession>
<dbReference type="EMBL" id="FNAU01000006">
    <property type="protein sequence ID" value="SDE32538.1"/>
    <property type="molecule type" value="Genomic_DNA"/>
</dbReference>
<dbReference type="EMBL" id="JAWNFU010000002">
    <property type="protein sequence ID" value="MDY5153106.1"/>
    <property type="molecule type" value="Genomic_DNA"/>
</dbReference>
<dbReference type="PANTHER" id="PTHR34474">
    <property type="entry name" value="SIGNAL TRANSDUCTION PROTEIN TRAP"/>
    <property type="match status" value="1"/>
</dbReference>
<dbReference type="GO" id="GO:0004497">
    <property type="term" value="F:monooxygenase activity"/>
    <property type="evidence" value="ECO:0007669"/>
    <property type="project" value="UniProtKB-KW"/>
</dbReference>
<dbReference type="InterPro" id="IPR050404">
    <property type="entry name" value="Heme-degrading_MO"/>
</dbReference>
<dbReference type="AlphaFoldDB" id="A0A0K9EV67"/>
<dbReference type="PANTHER" id="PTHR34474:SF2">
    <property type="entry name" value="SIGNAL TRANSDUCTION PROTEIN TRAP"/>
    <property type="match status" value="1"/>
</dbReference>
<dbReference type="InterPro" id="IPR011008">
    <property type="entry name" value="Dimeric_a/b-barrel"/>
</dbReference>
<evidence type="ECO:0000313" key="4">
    <source>
        <dbReference type="Proteomes" id="UP000182744"/>
    </source>
</evidence>
<dbReference type="Gene3D" id="3.30.70.100">
    <property type="match status" value="1"/>
</dbReference>
<name>A0A0K9EV67_9ACTO</name>
<dbReference type="EC" id="1.14.-.-" evidence="2"/>